<sequence length="925" mass="98954">SPSPSLSSAASCAAPPPCRRFPLHALGRYRPCHPRPARRRTEQRPIAPRCAAACCPAAMKPLSIVAAALLAAVVDATAVAPAEHKLDARADLAYSPPHYPSPWMDPDAPGWQDAYEKAKDFVSQLTLVEKVNITTGVGWMGDNCVGNVGSVPRLGLKALCMQDGPLGIRLSDYNSAFPAALTAAASFSRDLWHERGEAMGSEAKGKGVTVLLGPVAGPLGRTPEGGRNAEGFGADPYLQGQGLANTVQGIQDAGVVACAKHYVANEQEHFRDTVSSNLDDKTLHEYYAWPFADAVKAGLGAIMCSYNQVNNSYACQNSRLLNGVLKGEMGFQGFVMSDWQAQHSGVATAAAGLDMTMPGDTLFNTGISYWGPNLTLAVANGTVPEWRIDDMAMRIMAAFFKVGNTVKDQVPTNFNAWTRDSFGWTDQAVQENWGHINQQVDVRADHAAHIRESAAKGTVVLKNTGGALPLNKPKFLAVIGEDAGPNPRGPNGCGDRGCDDGTLAMLWGSGTSNFPYLITPDSALQAQVIKDGGRYESILTNYAPAETRALVSQPDVTAIVFANADSGEGYIDVDGNTGDRKNLTLWKNGDDLIKSVASVNPNTVVVIHSVGPVLVTDWYANPNITAIVWAGLPGQESGNSLVDLLYGNVDGGRSPFTWGPTRESYGTDVMYTSNNGNGVPQQDFTEGVFVDYRHFDKVAPNAGDPGAPIFEFGFGLSWSNFTYSPIYVQKHNAKPYQPASGKTIAAPTFGSFSTDLASYAFPAGIRIINQWIYPWLKTTTSGKEASGGDVNYGQTADQFLPPGATDGSPQPRLPASGEPGGNPRLWDVMYTVTCTVFNVGKRTSGVVPQLYVGLGGEGDPVRVLRGFQRIEKVEPESQALFKATLTRRDLSSWDPVKQDWVVTDAPKTVWVGSSSRDLPVKAVLN</sequence>
<evidence type="ECO:0000256" key="3">
    <source>
        <dbReference type="ARBA" id="ARBA00005336"/>
    </source>
</evidence>
<dbReference type="InterPro" id="IPR050288">
    <property type="entry name" value="Cellulose_deg_GH3"/>
</dbReference>
<dbReference type="AlphaFoldDB" id="A0A2K3QDK3"/>
<feature type="domain" description="Fibronectin type III-like" evidence="12">
    <location>
        <begin position="846"/>
        <end position="915"/>
    </location>
</feature>
<dbReference type="Proteomes" id="UP000236621">
    <property type="component" value="Unassembled WGS sequence"/>
</dbReference>
<keyword evidence="14" id="KW-1185">Reference proteome</keyword>
<dbReference type="Gene3D" id="2.60.40.10">
    <property type="entry name" value="Immunoglobulins"/>
    <property type="match status" value="1"/>
</dbReference>
<dbReference type="PRINTS" id="PR00133">
    <property type="entry name" value="GLHYDRLASE3"/>
</dbReference>
<evidence type="ECO:0000256" key="1">
    <source>
        <dbReference type="ARBA" id="ARBA00000448"/>
    </source>
</evidence>
<feature type="region of interest" description="Disordered" evidence="11">
    <location>
        <begin position="787"/>
        <end position="820"/>
    </location>
</feature>
<evidence type="ECO:0000256" key="2">
    <source>
        <dbReference type="ARBA" id="ARBA00004987"/>
    </source>
</evidence>
<protein>
    <recommendedName>
        <fullName evidence="10">beta-glucosidase</fullName>
        <ecNumber evidence="10">3.2.1.21</ecNumber>
    </recommendedName>
</protein>
<dbReference type="InterPro" id="IPR017853">
    <property type="entry name" value="GH"/>
</dbReference>
<dbReference type="Gene3D" id="3.20.20.300">
    <property type="entry name" value="Glycoside hydrolase, family 3, N-terminal domain"/>
    <property type="match status" value="1"/>
</dbReference>
<gene>
    <name evidence="13" type="ORF">TCAP_04439</name>
</gene>
<organism evidence="13 14">
    <name type="scientific">Tolypocladium capitatum</name>
    <dbReference type="NCBI Taxonomy" id="45235"/>
    <lineage>
        <taxon>Eukaryota</taxon>
        <taxon>Fungi</taxon>
        <taxon>Dikarya</taxon>
        <taxon>Ascomycota</taxon>
        <taxon>Pezizomycotina</taxon>
        <taxon>Sordariomycetes</taxon>
        <taxon>Hypocreomycetidae</taxon>
        <taxon>Hypocreales</taxon>
        <taxon>Ophiocordycipitaceae</taxon>
        <taxon>Tolypocladium</taxon>
    </lineage>
</organism>
<dbReference type="SUPFAM" id="SSF51445">
    <property type="entry name" value="(Trans)glycosidases"/>
    <property type="match status" value="1"/>
</dbReference>
<dbReference type="GO" id="GO:0030245">
    <property type="term" value="P:cellulose catabolic process"/>
    <property type="evidence" value="ECO:0007669"/>
    <property type="project" value="UniProtKB-UniPathway"/>
</dbReference>
<evidence type="ECO:0000256" key="10">
    <source>
        <dbReference type="RuleBase" id="RU361161"/>
    </source>
</evidence>
<evidence type="ECO:0000256" key="5">
    <source>
        <dbReference type="ARBA" id="ARBA00022801"/>
    </source>
</evidence>
<proteinExistence type="inferred from homology"/>
<keyword evidence="9 10" id="KW-0624">Polysaccharide degradation</keyword>
<dbReference type="PANTHER" id="PTHR42715:SF29">
    <property type="entry name" value="BETA-GLUCOSIDASE A-RELATED"/>
    <property type="match status" value="1"/>
</dbReference>
<feature type="non-terminal residue" evidence="13">
    <location>
        <position position="1"/>
    </location>
</feature>
<dbReference type="InterPro" id="IPR013783">
    <property type="entry name" value="Ig-like_fold"/>
</dbReference>
<keyword evidence="5 10" id="KW-0378">Hydrolase</keyword>
<comment type="catalytic activity">
    <reaction evidence="1 10">
        <text>Hydrolysis of terminal, non-reducing beta-D-glucosyl residues with release of beta-D-glucose.</text>
        <dbReference type="EC" id="3.2.1.21"/>
    </reaction>
</comment>
<evidence type="ECO:0000256" key="6">
    <source>
        <dbReference type="ARBA" id="ARBA00023180"/>
    </source>
</evidence>
<evidence type="ECO:0000256" key="9">
    <source>
        <dbReference type="ARBA" id="ARBA00023326"/>
    </source>
</evidence>
<evidence type="ECO:0000256" key="11">
    <source>
        <dbReference type="SAM" id="MobiDB-lite"/>
    </source>
</evidence>
<dbReference type="UniPathway" id="UPA00696"/>
<dbReference type="SMART" id="SM01217">
    <property type="entry name" value="Fn3_like"/>
    <property type="match status" value="1"/>
</dbReference>
<evidence type="ECO:0000256" key="7">
    <source>
        <dbReference type="ARBA" id="ARBA00023277"/>
    </source>
</evidence>
<dbReference type="InterPro" id="IPR036881">
    <property type="entry name" value="Glyco_hydro_3_C_sf"/>
</dbReference>
<evidence type="ECO:0000313" key="14">
    <source>
        <dbReference type="Proteomes" id="UP000236621"/>
    </source>
</evidence>
<dbReference type="EMBL" id="NRSZ01000700">
    <property type="protein sequence ID" value="PNY25624.1"/>
    <property type="molecule type" value="Genomic_DNA"/>
</dbReference>
<dbReference type="FunFam" id="3.20.20.300:FF:000002">
    <property type="entry name" value="Probable beta-glucosidase"/>
    <property type="match status" value="1"/>
</dbReference>
<dbReference type="SUPFAM" id="SSF52279">
    <property type="entry name" value="Beta-D-glucan exohydrolase, C-terminal domain"/>
    <property type="match status" value="1"/>
</dbReference>
<dbReference type="InterPro" id="IPR001764">
    <property type="entry name" value="Glyco_hydro_3_N"/>
</dbReference>
<accession>A0A2K3QDK3</accession>
<keyword evidence="7 10" id="KW-0119">Carbohydrate metabolism</keyword>
<keyword evidence="6" id="KW-0325">Glycoprotein</keyword>
<evidence type="ECO:0000313" key="13">
    <source>
        <dbReference type="EMBL" id="PNY25624.1"/>
    </source>
</evidence>
<dbReference type="Pfam" id="PF00933">
    <property type="entry name" value="Glyco_hydro_3"/>
    <property type="match status" value="1"/>
</dbReference>
<comment type="caution">
    <text evidence="13">The sequence shown here is derived from an EMBL/GenBank/DDBJ whole genome shotgun (WGS) entry which is preliminary data.</text>
</comment>
<dbReference type="InterPro" id="IPR019800">
    <property type="entry name" value="Glyco_hydro_3_AS"/>
</dbReference>
<dbReference type="InterPro" id="IPR036962">
    <property type="entry name" value="Glyco_hydro_3_N_sf"/>
</dbReference>
<dbReference type="GO" id="GO:0008422">
    <property type="term" value="F:beta-glucosidase activity"/>
    <property type="evidence" value="ECO:0007669"/>
    <property type="project" value="UniProtKB-EC"/>
</dbReference>
<comment type="similarity">
    <text evidence="3 10">Belongs to the glycosyl hydrolase 3 family.</text>
</comment>
<dbReference type="Pfam" id="PF01915">
    <property type="entry name" value="Glyco_hydro_3_C"/>
    <property type="match status" value="1"/>
</dbReference>
<dbReference type="OrthoDB" id="416222at2759"/>
<keyword evidence="8 10" id="KW-0326">Glycosidase</keyword>
<dbReference type="EC" id="3.2.1.21" evidence="10"/>
<evidence type="ECO:0000256" key="8">
    <source>
        <dbReference type="ARBA" id="ARBA00023295"/>
    </source>
</evidence>
<comment type="pathway">
    <text evidence="2 10">Glycan metabolism; cellulose degradation.</text>
</comment>
<dbReference type="STRING" id="45235.A0A2K3QDK3"/>
<name>A0A2K3QDK3_9HYPO</name>
<dbReference type="FunFam" id="3.40.50.1700:FF:000003">
    <property type="entry name" value="Probable beta-glucosidase"/>
    <property type="match status" value="1"/>
</dbReference>
<keyword evidence="4" id="KW-0732">Signal</keyword>
<evidence type="ECO:0000256" key="4">
    <source>
        <dbReference type="ARBA" id="ARBA00022729"/>
    </source>
</evidence>
<dbReference type="InterPro" id="IPR026891">
    <property type="entry name" value="Fn3-like"/>
</dbReference>
<reference evidence="13 14" key="1">
    <citation type="submission" date="2017-08" db="EMBL/GenBank/DDBJ databases">
        <title>Harnessing the power of phylogenomics to disentangle the directionality and signatures of interkingdom host jumping in the parasitic fungal genus Tolypocladium.</title>
        <authorList>
            <person name="Quandt C.A."/>
            <person name="Patterson W."/>
            <person name="Spatafora J.W."/>
        </authorList>
    </citation>
    <scope>NUCLEOTIDE SEQUENCE [LARGE SCALE GENOMIC DNA]</scope>
    <source>
        <strain evidence="13 14">CBS 113982</strain>
    </source>
</reference>
<evidence type="ECO:0000259" key="12">
    <source>
        <dbReference type="SMART" id="SM01217"/>
    </source>
</evidence>
<dbReference type="InterPro" id="IPR002772">
    <property type="entry name" value="Glyco_hydro_3_C"/>
</dbReference>
<dbReference type="Pfam" id="PF14310">
    <property type="entry name" value="Fn3-like"/>
    <property type="match status" value="1"/>
</dbReference>
<dbReference type="Gene3D" id="3.40.50.1700">
    <property type="entry name" value="Glycoside hydrolase family 3 C-terminal domain"/>
    <property type="match status" value="1"/>
</dbReference>
<dbReference type="PROSITE" id="PS00775">
    <property type="entry name" value="GLYCOSYL_HYDROL_F3"/>
    <property type="match status" value="1"/>
</dbReference>
<dbReference type="PANTHER" id="PTHR42715">
    <property type="entry name" value="BETA-GLUCOSIDASE"/>
    <property type="match status" value="1"/>
</dbReference>